<dbReference type="Gene3D" id="2.40.128.20">
    <property type="match status" value="1"/>
</dbReference>
<name>A0A023FZ57_AMBPA</name>
<dbReference type="GO" id="GO:0030682">
    <property type="term" value="P:symbiont-mediated perturbation of host defenses"/>
    <property type="evidence" value="ECO:0007669"/>
    <property type="project" value="InterPro"/>
</dbReference>
<dbReference type="AlphaFoldDB" id="A0A023FZ57"/>
<feature type="signal peptide" evidence="1">
    <location>
        <begin position="1"/>
        <end position="22"/>
    </location>
</feature>
<dbReference type="InterPro" id="IPR012674">
    <property type="entry name" value="Calycin"/>
</dbReference>
<dbReference type="GO" id="GO:0043176">
    <property type="term" value="F:amine binding"/>
    <property type="evidence" value="ECO:0007669"/>
    <property type="project" value="InterPro"/>
</dbReference>
<evidence type="ECO:0000256" key="1">
    <source>
        <dbReference type="SAM" id="SignalP"/>
    </source>
</evidence>
<dbReference type="Pfam" id="PF02098">
    <property type="entry name" value="His_binding"/>
    <property type="match status" value="1"/>
</dbReference>
<feature type="chain" id="PRO_5001521421" evidence="1">
    <location>
        <begin position="23"/>
        <end position="207"/>
    </location>
</feature>
<proteinExistence type="evidence at transcript level"/>
<dbReference type="SUPFAM" id="SSF50814">
    <property type="entry name" value="Lipocalins"/>
    <property type="match status" value="1"/>
</dbReference>
<evidence type="ECO:0000313" key="2">
    <source>
        <dbReference type="EMBL" id="JAC26779.1"/>
    </source>
</evidence>
<protein>
    <submittedName>
        <fullName evidence="2">Putative lipocal-1 1</fullName>
    </submittedName>
</protein>
<reference evidence="2" key="1">
    <citation type="submission" date="2014-03" db="EMBL/GenBank/DDBJ databases">
        <title>The sialotranscriptome of Amblyomma triste, Amblyomma parvum and Amblyomma cajennense ticks, uncovered by 454-based RNA-seq.</title>
        <authorList>
            <person name="Garcia G.R."/>
            <person name="Gardinassi L.G."/>
            <person name="Ribeiro J.M."/>
            <person name="Anatrielo E."/>
            <person name="Ferreira B.R."/>
            <person name="Moreira H.N."/>
            <person name="Mafra C."/>
            <person name="Olegario M.M."/>
            <person name="Szabo P.J."/>
            <person name="Miranda-Santos I.K."/>
            <person name="Maruyama S.R."/>
        </authorList>
    </citation>
    <scope>NUCLEOTIDE SEQUENCE</scope>
    <source>
        <strain evidence="2">Araguapaz</strain>
        <tissue evidence="2">Salivary glands</tissue>
    </source>
</reference>
<keyword evidence="1" id="KW-0732">Signal</keyword>
<dbReference type="PRINTS" id="PR01220">
    <property type="entry name" value="HISBINDING"/>
</dbReference>
<accession>A0A023FZ57</accession>
<sequence>MVRLSIQVIAGLVVGGLSCIEASPFMYPPWGNETIYGKYQGPWKLLKQRINTSYFLVKATYYTKSVFWGDNFKCVKARTVEVFDQNKTVLFEYTFKNGTRTPQKAYTTNQTVSVTKRDHYSKTFNALNFTLGGGRMLVEPVIFTDGRTCNLLSVPYMQTRKECELWVKSTRINSIPPCCLFMFDYVCRRPITFNIYDPTLCTERPPR</sequence>
<dbReference type="PROSITE" id="PS51257">
    <property type="entry name" value="PROKAR_LIPOPROTEIN"/>
    <property type="match status" value="1"/>
</dbReference>
<organism evidence="2">
    <name type="scientific">Amblyomma parvum</name>
    <name type="common">South American tick</name>
    <dbReference type="NCBI Taxonomy" id="251391"/>
    <lineage>
        <taxon>Eukaryota</taxon>
        <taxon>Metazoa</taxon>
        <taxon>Ecdysozoa</taxon>
        <taxon>Arthropoda</taxon>
        <taxon>Chelicerata</taxon>
        <taxon>Arachnida</taxon>
        <taxon>Acari</taxon>
        <taxon>Parasitiformes</taxon>
        <taxon>Ixodida</taxon>
        <taxon>Ixodoidea</taxon>
        <taxon>Ixodidae</taxon>
        <taxon>Amblyomminae</taxon>
        <taxon>Amblyomma</taxon>
    </lineage>
</organism>
<dbReference type="EMBL" id="GBBL01000541">
    <property type="protein sequence ID" value="JAC26779.1"/>
    <property type="molecule type" value="mRNA"/>
</dbReference>
<dbReference type="InterPro" id="IPR002970">
    <property type="entry name" value="Tick_his-bd"/>
</dbReference>